<evidence type="ECO:0000313" key="6">
    <source>
        <dbReference type="EMBL" id="KAB7498228.1"/>
    </source>
</evidence>
<evidence type="ECO:0000256" key="5">
    <source>
        <dbReference type="ARBA" id="ARBA00030497"/>
    </source>
</evidence>
<dbReference type="CDD" id="cd00914">
    <property type="entry name" value="PCD_DCoH_subfamily_b"/>
    <property type="match status" value="1"/>
</dbReference>
<evidence type="ECO:0000256" key="1">
    <source>
        <dbReference type="ARBA" id="ARBA00001554"/>
    </source>
</evidence>
<dbReference type="InterPro" id="IPR001533">
    <property type="entry name" value="Pterin_deHydtase"/>
</dbReference>
<dbReference type="SUPFAM" id="SSF55248">
    <property type="entry name" value="PCD-like"/>
    <property type="match status" value="1"/>
</dbReference>
<evidence type="ECO:0000313" key="7">
    <source>
        <dbReference type="Proteomes" id="UP000326759"/>
    </source>
</evidence>
<dbReference type="NCBIfam" id="NF002018">
    <property type="entry name" value="PRK00823.1-3"/>
    <property type="match status" value="1"/>
</dbReference>
<organism evidence="6 7">
    <name type="scientific">Armadillidium nasatum</name>
    <dbReference type="NCBI Taxonomy" id="96803"/>
    <lineage>
        <taxon>Eukaryota</taxon>
        <taxon>Metazoa</taxon>
        <taxon>Ecdysozoa</taxon>
        <taxon>Arthropoda</taxon>
        <taxon>Crustacea</taxon>
        <taxon>Multicrustacea</taxon>
        <taxon>Malacostraca</taxon>
        <taxon>Eumalacostraca</taxon>
        <taxon>Peracarida</taxon>
        <taxon>Isopoda</taxon>
        <taxon>Oniscidea</taxon>
        <taxon>Crinocheta</taxon>
        <taxon>Armadillidiidae</taxon>
        <taxon>Armadillidium</taxon>
    </lineage>
</organism>
<evidence type="ECO:0000256" key="4">
    <source>
        <dbReference type="ARBA" id="ARBA00023239"/>
    </source>
</evidence>
<reference evidence="6 7" key="1">
    <citation type="journal article" date="2019" name="PLoS Biol.">
        <title>Sex chromosomes control vertical transmission of feminizing Wolbachia symbionts in an isopod.</title>
        <authorList>
            <person name="Becking T."/>
            <person name="Chebbi M.A."/>
            <person name="Giraud I."/>
            <person name="Moumen B."/>
            <person name="Laverre T."/>
            <person name="Caubet Y."/>
            <person name="Peccoud J."/>
            <person name="Gilbert C."/>
            <person name="Cordaux R."/>
        </authorList>
    </citation>
    <scope>NUCLEOTIDE SEQUENCE [LARGE SCALE GENOMIC DNA]</scope>
    <source>
        <strain evidence="6">ANa2</strain>
        <tissue evidence="6">Whole body excluding digestive tract and cuticle</tissue>
    </source>
</reference>
<dbReference type="EC" id="4.2.1.96" evidence="3"/>
<evidence type="ECO:0000256" key="2">
    <source>
        <dbReference type="ARBA" id="ARBA00006472"/>
    </source>
</evidence>
<dbReference type="InterPro" id="IPR036428">
    <property type="entry name" value="PCD_sf"/>
</dbReference>
<comment type="catalytic activity">
    <reaction evidence="1">
        <text>(4aS,6R)-4a-hydroxy-L-erythro-5,6,7,8-tetrahydrobiopterin = (6R)-L-erythro-6,7-dihydrobiopterin + H2O</text>
        <dbReference type="Rhea" id="RHEA:11920"/>
        <dbReference type="ChEBI" id="CHEBI:15377"/>
        <dbReference type="ChEBI" id="CHEBI:15642"/>
        <dbReference type="ChEBI" id="CHEBI:43120"/>
        <dbReference type="EC" id="4.2.1.96"/>
    </reaction>
</comment>
<dbReference type="EMBL" id="SEYY01019458">
    <property type="protein sequence ID" value="KAB7498228.1"/>
    <property type="molecule type" value="Genomic_DNA"/>
</dbReference>
<protein>
    <recommendedName>
        <fullName evidence="3">4a-hydroxytetrahydrobiopterin dehydratase</fullName>
        <ecNumber evidence="3">4.2.1.96</ecNumber>
    </recommendedName>
    <alternativeName>
        <fullName evidence="5">4-alpha-hydroxy-tetrahydropterin dehydratase</fullName>
    </alternativeName>
</protein>
<keyword evidence="4" id="KW-0456">Lyase</keyword>
<sequence length="142" mass="16716">MTNISLKPILLRNKFYYFKNFIIRSTVDVSKMSQQQQSYVTQKNAEGFTPEEEENLKSLLNEDWNLLEERSAIQKKFKFKNFNEAFGFMTRVAMASEKANHHPEWTNVYNNVDVTWTTHSASGLTKKDLKMAKFCDDIFKQL</sequence>
<name>A0A5N5SWD9_9CRUS</name>
<keyword evidence="7" id="KW-1185">Reference proteome</keyword>
<dbReference type="Proteomes" id="UP000326759">
    <property type="component" value="Unassembled WGS sequence"/>
</dbReference>
<evidence type="ECO:0000256" key="3">
    <source>
        <dbReference type="ARBA" id="ARBA00013252"/>
    </source>
</evidence>
<dbReference type="OrthoDB" id="277398at2759"/>
<dbReference type="Gene3D" id="3.30.1360.20">
    <property type="entry name" value="Transcriptional coactivator/pterin dehydratase"/>
    <property type="match status" value="1"/>
</dbReference>
<dbReference type="PANTHER" id="PTHR12599:SF0">
    <property type="entry name" value="PTERIN-4-ALPHA-CARBINOLAMINE DEHYDRATASE"/>
    <property type="match status" value="1"/>
</dbReference>
<dbReference type="GO" id="GO:0008124">
    <property type="term" value="F:4-alpha-hydroxytetrahydrobiopterin dehydratase activity"/>
    <property type="evidence" value="ECO:0007669"/>
    <property type="project" value="UniProtKB-EC"/>
</dbReference>
<accession>A0A5N5SWD9</accession>
<dbReference type="Pfam" id="PF01329">
    <property type="entry name" value="Pterin_4a"/>
    <property type="match status" value="1"/>
</dbReference>
<dbReference type="PANTHER" id="PTHR12599">
    <property type="entry name" value="PTERIN-4-ALPHA-CARBINOLAMINE DEHYDRATASE"/>
    <property type="match status" value="1"/>
</dbReference>
<dbReference type="HAMAP" id="MF_00434">
    <property type="entry name" value="Pterin_4_alpha"/>
    <property type="match status" value="1"/>
</dbReference>
<dbReference type="GO" id="GO:0006729">
    <property type="term" value="P:tetrahydrobiopterin biosynthetic process"/>
    <property type="evidence" value="ECO:0007669"/>
    <property type="project" value="InterPro"/>
</dbReference>
<dbReference type="AlphaFoldDB" id="A0A5N5SWD9"/>
<proteinExistence type="inferred from homology"/>
<gene>
    <name evidence="6" type="primary">pcbd-1</name>
    <name evidence="6" type="ORF">Anas_08345</name>
</gene>
<comment type="similarity">
    <text evidence="2">Belongs to the pterin-4-alpha-carbinolamine dehydratase family.</text>
</comment>
<comment type="caution">
    <text evidence="6">The sequence shown here is derived from an EMBL/GenBank/DDBJ whole genome shotgun (WGS) entry which is preliminary data.</text>
</comment>